<comment type="caution">
    <text evidence="3">The sequence shown here is derived from an EMBL/GenBank/DDBJ whole genome shotgun (WGS) entry which is preliminary data.</text>
</comment>
<gene>
    <name evidence="3" type="ORF">HHL10_17710</name>
</gene>
<organism evidence="3 4">
    <name type="scientific">Azohydromonas caseinilytica</name>
    <dbReference type="NCBI Taxonomy" id="2728836"/>
    <lineage>
        <taxon>Bacteria</taxon>
        <taxon>Pseudomonadati</taxon>
        <taxon>Pseudomonadota</taxon>
        <taxon>Betaproteobacteria</taxon>
        <taxon>Burkholderiales</taxon>
        <taxon>Sphaerotilaceae</taxon>
        <taxon>Azohydromonas</taxon>
    </lineage>
</organism>
<dbReference type="InterPro" id="IPR052042">
    <property type="entry name" value="Tail_sheath_structural"/>
</dbReference>
<evidence type="ECO:0000313" key="4">
    <source>
        <dbReference type="Proteomes" id="UP000574067"/>
    </source>
</evidence>
<evidence type="ECO:0000313" key="3">
    <source>
        <dbReference type="EMBL" id="NML16820.1"/>
    </source>
</evidence>
<dbReference type="AlphaFoldDB" id="A0A848FF94"/>
<proteinExistence type="inferred from homology"/>
<protein>
    <recommendedName>
        <fullName evidence="2">Tail sheath protein C-terminal domain-containing protein</fullName>
    </recommendedName>
</protein>
<name>A0A848FF94_9BURK</name>
<dbReference type="RefSeq" id="WP_169161725.1">
    <property type="nucleotide sequence ID" value="NZ_JABBFW010000013.1"/>
</dbReference>
<evidence type="ECO:0000256" key="1">
    <source>
        <dbReference type="ARBA" id="ARBA00008005"/>
    </source>
</evidence>
<dbReference type="EMBL" id="JABBFW010000013">
    <property type="protein sequence ID" value="NML16820.1"/>
    <property type="molecule type" value="Genomic_DNA"/>
</dbReference>
<dbReference type="PANTHER" id="PTHR35861">
    <property type="match status" value="1"/>
</dbReference>
<dbReference type="Proteomes" id="UP000574067">
    <property type="component" value="Unassembled WGS sequence"/>
</dbReference>
<keyword evidence="4" id="KW-1185">Reference proteome</keyword>
<dbReference type="InterPro" id="IPR020287">
    <property type="entry name" value="Tail_sheath_C"/>
</dbReference>
<comment type="similarity">
    <text evidence="1">Belongs to the myoviridae tail sheath protein family.</text>
</comment>
<evidence type="ECO:0000259" key="2">
    <source>
        <dbReference type="Pfam" id="PF17482"/>
    </source>
</evidence>
<reference evidence="3 4" key="1">
    <citation type="submission" date="2020-04" db="EMBL/GenBank/DDBJ databases">
        <title>Azohydromonas sp. isolated from soil.</title>
        <authorList>
            <person name="Dahal R.H."/>
        </authorList>
    </citation>
    <scope>NUCLEOTIDE SEQUENCE [LARGE SCALE GENOMIC DNA]</scope>
    <source>
        <strain evidence="3 4">G-1-1-14</strain>
    </source>
</reference>
<dbReference type="Pfam" id="PF17482">
    <property type="entry name" value="Phage_sheath_1C"/>
    <property type="match status" value="1"/>
</dbReference>
<feature type="domain" description="Tail sheath protein C-terminal" evidence="2">
    <location>
        <begin position="555"/>
        <end position="660"/>
    </location>
</feature>
<dbReference type="Gene3D" id="3.40.50.11780">
    <property type="match status" value="2"/>
</dbReference>
<accession>A0A848FF94</accession>
<dbReference type="PANTHER" id="PTHR35861:SF1">
    <property type="entry name" value="PHAGE TAIL SHEATH PROTEIN"/>
    <property type="match status" value="1"/>
</dbReference>
<sequence>MAQVSYPGVYIQEVSSGVRTITSVATSITAFVDFFREGPMNQAVEIFGMSDFTRVFGGLDARSEASHAIAQFFLNGGGHALVVRSHSDDDGGDAPASASAQVRGTSLAGDALLTLSAASEGRWGNTLRAEIDHLTDTPGTHFNLTITRHASNARSAPVLTQERFLNVTRDDANDPRYVVKVLEADSKLVRATDEKPGTAGVPAANGTTGGTLALTQAQLDALSENSLGVRVGTGAQFVAELAPWDANAVRTLGQLATRLQQALRTAKPAAGSAPTPPALTGARVDVTADARLVVRAGRDPDRGLQETVVFTNNGADTTATDLKLVAAAAAVNVQQYPLGVTDPATAGAAGYVVGDEGADGGPPTADALVGAVAEANDRGIYALRRVDLFNLLCIPRAAVLGADDDAQMRQVVEKAIAFCQSRRAFMLVDIPEAINEVAEVKDWLDAHGNFRSRNAALFFPRLRIADPLAEYRPRSRGNSGTLAGVFARTDAERGVWKAPAGIEATLRGIDDVDYRLTDAENGVLNPLAINALRVFPIYGLVSWGARTLDGADQAGSEWKYIPVRRLALMLEESLFRGTKWVVFEPNDEPLWARIRLNIGAYMNSLFRQGAFQGTTPKEAFFVKCDAETTTQDDRNQGIVNIEVGFAPLKPAEFVVIKIQQIAGDL</sequence>